<proteinExistence type="predicted"/>
<evidence type="ECO:0000256" key="3">
    <source>
        <dbReference type="SAM" id="MobiDB-lite"/>
    </source>
</evidence>
<dbReference type="AlphaFoldDB" id="A0A5N6KS04"/>
<dbReference type="EMBL" id="VIBQ01000012">
    <property type="protein sequence ID" value="KAB8342747.1"/>
    <property type="molecule type" value="Genomic_DNA"/>
</dbReference>
<dbReference type="PANTHER" id="PTHR19237:SF20">
    <property type="entry name" value="NUCLEOBINDIN 1"/>
    <property type="match status" value="1"/>
</dbReference>
<dbReference type="Gene3D" id="1.10.238.10">
    <property type="entry name" value="EF-hand"/>
    <property type="match status" value="1"/>
</dbReference>
<evidence type="ECO:0000313" key="7">
    <source>
        <dbReference type="Proteomes" id="UP000327013"/>
    </source>
</evidence>
<dbReference type="InterPro" id="IPR002048">
    <property type="entry name" value="EF_hand_dom"/>
</dbReference>
<evidence type="ECO:0000313" key="6">
    <source>
        <dbReference type="EMBL" id="KAB8342747.1"/>
    </source>
</evidence>
<dbReference type="GO" id="GO:0005509">
    <property type="term" value="F:calcium ion binding"/>
    <property type="evidence" value="ECO:0007669"/>
    <property type="project" value="InterPro"/>
</dbReference>
<dbReference type="PROSITE" id="PS00018">
    <property type="entry name" value="EF_HAND_1"/>
    <property type="match status" value="1"/>
</dbReference>
<dbReference type="OrthoDB" id="289247at2759"/>
<dbReference type="PROSITE" id="PS50222">
    <property type="entry name" value="EF_HAND_2"/>
    <property type="match status" value="1"/>
</dbReference>
<evidence type="ECO:0000256" key="1">
    <source>
        <dbReference type="ARBA" id="ARBA00022729"/>
    </source>
</evidence>
<protein>
    <recommendedName>
        <fullName evidence="5">EF-hand domain-containing protein</fullName>
    </recommendedName>
</protein>
<gene>
    <name evidence="6" type="ORF">FH972_022345</name>
</gene>
<dbReference type="Proteomes" id="UP000327013">
    <property type="component" value="Unassembled WGS sequence"/>
</dbReference>
<organism evidence="6 7">
    <name type="scientific">Carpinus fangiana</name>
    <dbReference type="NCBI Taxonomy" id="176857"/>
    <lineage>
        <taxon>Eukaryota</taxon>
        <taxon>Viridiplantae</taxon>
        <taxon>Streptophyta</taxon>
        <taxon>Embryophyta</taxon>
        <taxon>Tracheophyta</taxon>
        <taxon>Spermatophyta</taxon>
        <taxon>Magnoliopsida</taxon>
        <taxon>eudicotyledons</taxon>
        <taxon>Gunneridae</taxon>
        <taxon>Pentapetalae</taxon>
        <taxon>rosids</taxon>
        <taxon>fabids</taxon>
        <taxon>Fagales</taxon>
        <taxon>Betulaceae</taxon>
        <taxon>Carpinus</taxon>
    </lineage>
</organism>
<accession>A0A5N6KS04</accession>
<keyword evidence="2" id="KW-0106">Calcium</keyword>
<dbReference type="SUPFAM" id="SSF47473">
    <property type="entry name" value="EF-hand"/>
    <property type="match status" value="1"/>
</dbReference>
<feature type="domain" description="EF-hand" evidence="5">
    <location>
        <begin position="120"/>
        <end position="155"/>
    </location>
</feature>
<dbReference type="GO" id="GO:0070062">
    <property type="term" value="C:extracellular exosome"/>
    <property type="evidence" value="ECO:0007669"/>
    <property type="project" value="TreeGrafter"/>
</dbReference>
<feature type="signal peptide" evidence="4">
    <location>
        <begin position="1"/>
        <end position="28"/>
    </location>
</feature>
<keyword evidence="1 4" id="KW-0732">Signal</keyword>
<feature type="region of interest" description="Disordered" evidence="3">
    <location>
        <begin position="202"/>
        <end position="237"/>
    </location>
</feature>
<evidence type="ECO:0000256" key="4">
    <source>
        <dbReference type="SAM" id="SignalP"/>
    </source>
</evidence>
<dbReference type="GO" id="GO:0005793">
    <property type="term" value="C:endoplasmic reticulum-Golgi intermediate compartment"/>
    <property type="evidence" value="ECO:0007669"/>
    <property type="project" value="TreeGrafter"/>
</dbReference>
<comment type="caution">
    <text evidence="6">The sequence shown here is derived from an EMBL/GenBank/DDBJ whole genome shotgun (WGS) entry which is preliminary data.</text>
</comment>
<reference evidence="6 7" key="1">
    <citation type="submission" date="2019-06" db="EMBL/GenBank/DDBJ databases">
        <title>A chromosomal-level reference genome of Carpinus fangiana (Coryloideae, Betulaceae).</title>
        <authorList>
            <person name="Yang X."/>
            <person name="Wang Z."/>
            <person name="Zhang L."/>
            <person name="Hao G."/>
            <person name="Liu J."/>
            <person name="Yang Y."/>
        </authorList>
    </citation>
    <scope>NUCLEOTIDE SEQUENCE [LARGE SCALE GENOMIC DNA]</scope>
    <source>
        <strain evidence="6">Cfa_2016G</strain>
        <tissue evidence="6">Leaf</tissue>
    </source>
</reference>
<evidence type="ECO:0000259" key="5">
    <source>
        <dbReference type="PROSITE" id="PS50222"/>
    </source>
</evidence>
<dbReference type="InterPro" id="IPR040250">
    <property type="entry name" value="Nucleobindin"/>
</dbReference>
<name>A0A5N6KS04_9ROSI</name>
<feature type="chain" id="PRO_5024297794" description="EF-hand domain-containing protein" evidence="4">
    <location>
        <begin position="29"/>
        <end position="237"/>
    </location>
</feature>
<evidence type="ECO:0000256" key="2">
    <source>
        <dbReference type="ARBA" id="ARBA00022837"/>
    </source>
</evidence>
<keyword evidence="7" id="KW-1185">Reference proteome</keyword>
<sequence>MHSHRSAKMAPLLTLLALLAPIPLLAHGTHDSPPASQQPLKTFEEVLASTQDWTVAHMESEHHIQTFDASTFFSLHDYDSDGVWEPEEILRTHGLAPGSTNGVGGPGAAMPDGEPVPQDRRDALLNDILARFDANNDRMITREELTQAWDGRGERLKDWGIGPGHHGDDEWEYEVHHFERFHDENTTEEELTHPEDIAHFKHHEEMERQQERQEEQDKLRIVERNIPDKFRRGHGDL</sequence>
<dbReference type="PANTHER" id="PTHR19237">
    <property type="entry name" value="NUCLEOBINDIN"/>
    <property type="match status" value="1"/>
</dbReference>
<dbReference type="InterPro" id="IPR011992">
    <property type="entry name" value="EF-hand-dom_pair"/>
</dbReference>
<dbReference type="InterPro" id="IPR018247">
    <property type="entry name" value="EF_Hand_1_Ca_BS"/>
</dbReference>